<evidence type="ECO:0000259" key="12">
    <source>
        <dbReference type="PROSITE" id="PS52015"/>
    </source>
</evidence>
<evidence type="ECO:0000256" key="9">
    <source>
        <dbReference type="ARBA" id="ARBA00023136"/>
    </source>
</evidence>
<dbReference type="NCBIfam" id="TIGR01352">
    <property type="entry name" value="tonB_Cterm"/>
    <property type="match status" value="1"/>
</dbReference>
<evidence type="ECO:0000256" key="5">
    <source>
        <dbReference type="ARBA" id="ARBA00022519"/>
    </source>
</evidence>
<dbReference type="Gene3D" id="3.30.1150.10">
    <property type="match status" value="1"/>
</dbReference>
<dbReference type="GO" id="GO:0015891">
    <property type="term" value="P:siderophore transport"/>
    <property type="evidence" value="ECO:0007669"/>
    <property type="project" value="InterPro"/>
</dbReference>
<dbReference type="PROSITE" id="PS51257">
    <property type="entry name" value="PROKAR_LIPOPROTEIN"/>
    <property type="match status" value="1"/>
</dbReference>
<comment type="subcellular location">
    <subcellularLocation>
        <location evidence="1 10">Cell inner membrane</location>
        <topology evidence="1 10">Single-pass membrane protein</topology>
        <orientation evidence="1 10">Periplasmic side</orientation>
    </subcellularLocation>
</comment>
<dbReference type="SUPFAM" id="SSF74653">
    <property type="entry name" value="TolA/TonB C-terminal domain"/>
    <property type="match status" value="1"/>
</dbReference>
<comment type="function">
    <text evidence="10">Interacts with outer membrane receptor proteins that carry out high-affinity binding and energy dependent uptake into the periplasmic space of specific substrates. It could act to transduce energy from the cytoplasmic membrane to specific energy-requiring processes in the outer membrane, resulting in the release into the periplasm of ligands bound by these outer membrane proteins.</text>
</comment>
<evidence type="ECO:0000313" key="14">
    <source>
        <dbReference type="Proteomes" id="UP000006755"/>
    </source>
</evidence>
<feature type="compositionally biased region" description="Basic and acidic residues" evidence="11">
    <location>
        <begin position="53"/>
        <end position="63"/>
    </location>
</feature>
<feature type="domain" description="TonB C-terminal" evidence="12">
    <location>
        <begin position="113"/>
        <end position="207"/>
    </location>
</feature>
<dbReference type="PROSITE" id="PS52015">
    <property type="entry name" value="TONB_CTD"/>
    <property type="match status" value="1"/>
</dbReference>
<name>K2JQ65_9GAMM</name>
<protein>
    <recommendedName>
        <fullName evidence="10">Protein TonB</fullName>
    </recommendedName>
</protein>
<dbReference type="InterPro" id="IPR051045">
    <property type="entry name" value="TonB-dependent_transducer"/>
</dbReference>
<proteinExistence type="inferred from homology"/>
<dbReference type="PANTHER" id="PTHR33446">
    <property type="entry name" value="PROTEIN TONB-RELATED"/>
    <property type="match status" value="1"/>
</dbReference>
<comment type="similarity">
    <text evidence="2 10">Belongs to the TonB family.</text>
</comment>
<keyword evidence="3 10" id="KW-0813">Transport</keyword>
<feature type="region of interest" description="Disordered" evidence="11">
    <location>
        <begin position="32"/>
        <end position="98"/>
    </location>
</feature>
<evidence type="ECO:0000256" key="3">
    <source>
        <dbReference type="ARBA" id="ARBA00022448"/>
    </source>
</evidence>
<evidence type="ECO:0000256" key="10">
    <source>
        <dbReference type="RuleBase" id="RU362123"/>
    </source>
</evidence>
<keyword evidence="8" id="KW-1133">Transmembrane helix</keyword>
<keyword evidence="6" id="KW-0812">Transmembrane</keyword>
<evidence type="ECO:0000256" key="2">
    <source>
        <dbReference type="ARBA" id="ARBA00006555"/>
    </source>
</evidence>
<evidence type="ECO:0000256" key="8">
    <source>
        <dbReference type="ARBA" id="ARBA00022989"/>
    </source>
</evidence>
<sequence>MKRYLLATVLAVFATLGCFYFMTTLVKAPDGPSANSATPLTDPPAQVTPPEPPKPKPETEPKQKFSQSPMPGVQSLVPEPAETANVTQGDPQAPMSKLAPVTLQFDPMDAGQGQDREATPVVQLPPQYPVEALRDGREGWVKLRFTVTAAGTVDDIQVIDAEPKRLFDKAARDALRKWRYQPLVVDGKALAQPGQEVQLDFKMDKSA</sequence>
<dbReference type="GO" id="GO:0030288">
    <property type="term" value="C:outer membrane-bounded periplasmic space"/>
    <property type="evidence" value="ECO:0007669"/>
    <property type="project" value="InterPro"/>
</dbReference>
<dbReference type="EMBL" id="AMRI01000042">
    <property type="protein sequence ID" value="EKE67395.1"/>
    <property type="molecule type" value="Genomic_DNA"/>
</dbReference>
<reference evidence="13 14" key="1">
    <citation type="journal article" date="2012" name="J. Bacteriol.">
        <title>Genome Sequence of Gallaecimonas xiamenensis Type Strain 3-C-1.</title>
        <authorList>
            <person name="Lai Q."/>
            <person name="Wang L."/>
            <person name="Wang W."/>
            <person name="Shao Z."/>
        </authorList>
    </citation>
    <scope>NUCLEOTIDE SEQUENCE [LARGE SCALE GENOMIC DNA]</scope>
    <source>
        <strain evidence="13 14">3-C-1</strain>
    </source>
</reference>
<dbReference type="RefSeq" id="WP_008486766.1">
    <property type="nucleotide sequence ID" value="NZ_AMRI01000042.1"/>
</dbReference>
<evidence type="ECO:0000256" key="4">
    <source>
        <dbReference type="ARBA" id="ARBA00022475"/>
    </source>
</evidence>
<evidence type="ECO:0000256" key="1">
    <source>
        <dbReference type="ARBA" id="ARBA00004383"/>
    </source>
</evidence>
<dbReference type="Proteomes" id="UP000006755">
    <property type="component" value="Unassembled WGS sequence"/>
</dbReference>
<dbReference type="GO" id="GO:0055085">
    <property type="term" value="P:transmembrane transport"/>
    <property type="evidence" value="ECO:0007669"/>
    <property type="project" value="InterPro"/>
</dbReference>
<keyword evidence="14" id="KW-1185">Reference proteome</keyword>
<gene>
    <name evidence="13" type="ORF">B3C1_18672</name>
</gene>
<dbReference type="PRINTS" id="PR01374">
    <property type="entry name" value="TONBPROTEIN"/>
</dbReference>
<accession>K2JQ65</accession>
<organism evidence="13 14">
    <name type="scientific">Gallaecimonas xiamenensis 3-C-1</name>
    <dbReference type="NCBI Taxonomy" id="745411"/>
    <lineage>
        <taxon>Bacteria</taxon>
        <taxon>Pseudomonadati</taxon>
        <taxon>Pseudomonadota</taxon>
        <taxon>Gammaproteobacteria</taxon>
        <taxon>Enterobacterales</taxon>
        <taxon>Gallaecimonadaceae</taxon>
        <taxon>Gallaecimonas</taxon>
    </lineage>
</organism>
<dbReference type="GO" id="GO:0005886">
    <property type="term" value="C:plasma membrane"/>
    <property type="evidence" value="ECO:0007669"/>
    <property type="project" value="UniProtKB-SubCell"/>
</dbReference>
<evidence type="ECO:0000256" key="6">
    <source>
        <dbReference type="ARBA" id="ARBA00022692"/>
    </source>
</evidence>
<keyword evidence="4 10" id="KW-1003">Cell membrane</keyword>
<evidence type="ECO:0000256" key="11">
    <source>
        <dbReference type="SAM" id="MobiDB-lite"/>
    </source>
</evidence>
<dbReference type="InterPro" id="IPR037682">
    <property type="entry name" value="TonB_C"/>
</dbReference>
<keyword evidence="7 10" id="KW-0653">Protein transport</keyword>
<dbReference type="FunFam" id="3.30.1150.10:FF:000006">
    <property type="entry name" value="Protein TonB"/>
    <property type="match status" value="1"/>
</dbReference>
<dbReference type="GO" id="GO:0015031">
    <property type="term" value="P:protein transport"/>
    <property type="evidence" value="ECO:0007669"/>
    <property type="project" value="UniProtKB-UniRule"/>
</dbReference>
<keyword evidence="9" id="KW-0472">Membrane</keyword>
<dbReference type="InterPro" id="IPR006260">
    <property type="entry name" value="TonB/TolA_C"/>
</dbReference>
<dbReference type="GO" id="GO:0031992">
    <property type="term" value="F:energy transducer activity"/>
    <property type="evidence" value="ECO:0007669"/>
    <property type="project" value="InterPro"/>
</dbReference>
<dbReference type="STRING" id="745411.B3C1_18672"/>
<dbReference type="InterPro" id="IPR003538">
    <property type="entry name" value="TonB"/>
</dbReference>
<keyword evidence="5 10" id="KW-0997">Cell inner membrane</keyword>
<evidence type="ECO:0000256" key="7">
    <source>
        <dbReference type="ARBA" id="ARBA00022927"/>
    </source>
</evidence>
<dbReference type="PANTHER" id="PTHR33446:SF14">
    <property type="entry name" value="PROTEIN TONB"/>
    <property type="match status" value="1"/>
</dbReference>
<dbReference type="AlphaFoldDB" id="K2JQ65"/>
<dbReference type="Pfam" id="PF03544">
    <property type="entry name" value="TonB_C"/>
    <property type="match status" value="1"/>
</dbReference>
<dbReference type="eggNOG" id="COG0810">
    <property type="taxonomic scope" value="Bacteria"/>
</dbReference>
<evidence type="ECO:0000313" key="13">
    <source>
        <dbReference type="EMBL" id="EKE67395.1"/>
    </source>
</evidence>
<keyword evidence="10" id="KW-0735">Signal-anchor</keyword>
<comment type="caution">
    <text evidence="13">The sequence shown here is derived from an EMBL/GenBank/DDBJ whole genome shotgun (WGS) entry which is preliminary data.</text>
</comment>